<reference evidence="3" key="1">
    <citation type="submission" date="2020-10" db="EMBL/GenBank/DDBJ databases">
        <authorList>
            <person name="Gilroy R."/>
        </authorList>
    </citation>
    <scope>NUCLEOTIDE SEQUENCE</scope>
    <source>
        <strain evidence="3">10532</strain>
    </source>
</reference>
<evidence type="ECO:0000256" key="1">
    <source>
        <dbReference type="SAM" id="MobiDB-lite"/>
    </source>
</evidence>
<dbReference type="EMBL" id="JADIMM010000025">
    <property type="protein sequence ID" value="MBO8457059.1"/>
    <property type="molecule type" value="Genomic_DNA"/>
</dbReference>
<gene>
    <name evidence="3" type="ORF">IAA81_02385</name>
</gene>
<name>A0A9D9HNJ0_9SPIR</name>
<feature type="domain" description="Large polyvalent protein-associated" evidence="2">
    <location>
        <begin position="28"/>
        <end position="137"/>
    </location>
</feature>
<sequence>MEKRTEKTEDYIDLNENFLDVMPTKESASQNIKNLCMKKMTFVTKDGYQIIIPNNRYKQHHLLTGHQRKNDHKQKRKRRAKYILSLEEIIRNSTLERVSPNKKIEKKSDIKNYVCFTSNVKIHEKIYTLRIVTEEYINKKHATPGIVMKDSENPPYGILDLKQRSDSVQRAYGHTNTFPEKKSSVFYIYDIYETKIHIIRDKNPVITPVPEKNSNTAVTPENFTIYFQNLLNTGKYGKNPIKIAAVCLKMAEESGGKENKERIAEWLKKQGCTSGESTKKFFEELAEQNISKRTNNKHQDYKNPGKEKDKNNEYNREW</sequence>
<dbReference type="Pfam" id="PF18798">
    <property type="entry name" value="LPD3"/>
    <property type="match status" value="1"/>
</dbReference>
<evidence type="ECO:0000259" key="2">
    <source>
        <dbReference type="Pfam" id="PF18798"/>
    </source>
</evidence>
<organism evidence="3 4">
    <name type="scientific">Candidatus Gallitreponema excrementavium</name>
    <dbReference type="NCBI Taxonomy" id="2840840"/>
    <lineage>
        <taxon>Bacteria</taxon>
        <taxon>Pseudomonadati</taxon>
        <taxon>Spirochaetota</taxon>
        <taxon>Spirochaetia</taxon>
        <taxon>Spirochaetales</taxon>
        <taxon>Candidatus Gallitreponema</taxon>
    </lineage>
</organism>
<proteinExistence type="predicted"/>
<dbReference type="Proteomes" id="UP000823638">
    <property type="component" value="Unassembled WGS sequence"/>
</dbReference>
<evidence type="ECO:0000313" key="4">
    <source>
        <dbReference type="Proteomes" id="UP000823638"/>
    </source>
</evidence>
<accession>A0A9D9HNJ0</accession>
<feature type="region of interest" description="Disordered" evidence="1">
    <location>
        <begin position="289"/>
        <end position="318"/>
    </location>
</feature>
<reference evidence="3" key="2">
    <citation type="journal article" date="2021" name="PeerJ">
        <title>Extensive microbial diversity within the chicken gut microbiome revealed by metagenomics and culture.</title>
        <authorList>
            <person name="Gilroy R."/>
            <person name="Ravi A."/>
            <person name="Getino M."/>
            <person name="Pursley I."/>
            <person name="Horton D.L."/>
            <person name="Alikhan N.F."/>
            <person name="Baker D."/>
            <person name="Gharbi K."/>
            <person name="Hall N."/>
            <person name="Watson M."/>
            <person name="Adriaenssens E.M."/>
            <person name="Foster-Nyarko E."/>
            <person name="Jarju S."/>
            <person name="Secka A."/>
            <person name="Antonio M."/>
            <person name="Oren A."/>
            <person name="Chaudhuri R.R."/>
            <person name="La Ragione R."/>
            <person name="Hildebrand F."/>
            <person name="Pallen M.J."/>
        </authorList>
    </citation>
    <scope>NUCLEOTIDE SEQUENCE</scope>
    <source>
        <strain evidence="3">10532</strain>
    </source>
</reference>
<evidence type="ECO:0000313" key="3">
    <source>
        <dbReference type="EMBL" id="MBO8457059.1"/>
    </source>
</evidence>
<protein>
    <recommendedName>
        <fullName evidence="2">Large polyvalent protein-associated domain-containing protein</fullName>
    </recommendedName>
</protein>
<dbReference type="AlphaFoldDB" id="A0A9D9HNJ0"/>
<dbReference type="InterPro" id="IPR040824">
    <property type="entry name" value="LPD3"/>
</dbReference>
<feature type="compositionally biased region" description="Basic and acidic residues" evidence="1">
    <location>
        <begin position="297"/>
        <end position="318"/>
    </location>
</feature>
<comment type="caution">
    <text evidence="3">The sequence shown here is derived from an EMBL/GenBank/DDBJ whole genome shotgun (WGS) entry which is preliminary data.</text>
</comment>